<keyword evidence="2" id="KW-1185">Reference proteome</keyword>
<gene>
    <name evidence="1" type="ORF">OFLC_LOCUS16090</name>
</gene>
<sequence length="66" mass="7676">MTFKCALNYLNAHWVHSFTALPPAIFNFLPLLIHFENETSDEELKNNCHDQLRQGMSQTLITEKNV</sequence>
<dbReference type="Proteomes" id="UP000267606">
    <property type="component" value="Unassembled WGS sequence"/>
</dbReference>
<accession>A0A183I8M8</accession>
<dbReference type="AlphaFoldDB" id="A0A183I8M8"/>
<evidence type="ECO:0000313" key="2">
    <source>
        <dbReference type="Proteomes" id="UP000267606"/>
    </source>
</evidence>
<dbReference type="EMBL" id="UZAJ01044019">
    <property type="protein sequence ID" value="VDP27056.1"/>
    <property type="molecule type" value="Genomic_DNA"/>
</dbReference>
<evidence type="ECO:0000313" key="3">
    <source>
        <dbReference type="WBParaSite" id="OFLC_0001610301-mRNA-1"/>
    </source>
</evidence>
<protein>
    <submittedName>
        <fullName evidence="1 3">Uncharacterized protein</fullName>
    </submittedName>
</protein>
<reference evidence="3" key="1">
    <citation type="submission" date="2016-06" db="UniProtKB">
        <authorList>
            <consortium name="WormBaseParasite"/>
        </authorList>
    </citation>
    <scope>IDENTIFICATION</scope>
</reference>
<organism evidence="3">
    <name type="scientific">Onchocerca flexuosa</name>
    <dbReference type="NCBI Taxonomy" id="387005"/>
    <lineage>
        <taxon>Eukaryota</taxon>
        <taxon>Metazoa</taxon>
        <taxon>Ecdysozoa</taxon>
        <taxon>Nematoda</taxon>
        <taxon>Chromadorea</taxon>
        <taxon>Rhabditida</taxon>
        <taxon>Spirurina</taxon>
        <taxon>Spiruromorpha</taxon>
        <taxon>Filarioidea</taxon>
        <taxon>Onchocercidae</taxon>
        <taxon>Onchocerca</taxon>
    </lineage>
</organism>
<dbReference type="WBParaSite" id="OFLC_0001610301-mRNA-1">
    <property type="protein sequence ID" value="OFLC_0001610301-mRNA-1"/>
    <property type="gene ID" value="OFLC_0001610301"/>
</dbReference>
<dbReference type="STRING" id="387005.A0A183I8M8"/>
<name>A0A183I8M8_9BILA</name>
<reference evidence="1 2" key="2">
    <citation type="submission" date="2018-11" db="EMBL/GenBank/DDBJ databases">
        <authorList>
            <consortium name="Pathogen Informatics"/>
        </authorList>
    </citation>
    <scope>NUCLEOTIDE SEQUENCE [LARGE SCALE GENOMIC DNA]</scope>
</reference>
<proteinExistence type="predicted"/>
<evidence type="ECO:0000313" key="1">
    <source>
        <dbReference type="EMBL" id="VDP27056.1"/>
    </source>
</evidence>